<feature type="region of interest" description="Disordered" evidence="11">
    <location>
        <begin position="52"/>
        <end position="75"/>
    </location>
</feature>
<dbReference type="FunFam" id="3.30.50.10:FF:000033">
    <property type="entry name" value="Nuclear receptor subfamily 1 group I member 2"/>
    <property type="match status" value="1"/>
</dbReference>
<sequence length="425" mass="48401">MVQRTECERLTGRSVSAHPCPAPSFPVVFFTSRPRGLEANLEVRPGESWKHADPVSYKEADSAPGKPAISADEGDGGPQICRVCGDKATGYHFNVMTCEGCKGFFRRAMKRNTRLRCPFRKGTCEITRKTRRQCQACRLRKCLESGMKKEMIMSDAAVEQRRALIRRKKRERMGTQLVGAKGLTEEQQTMIRELMDAQTRTFDTTFSNFKNFRLPEALSSGGEVPESLQTPVGEEAAKWSQIREDLCSLKVSLRLRAEDGSIWNYKPQADSCGREIFSLLPHMADMSTYMFKEVGPSILHPPTGGFQQLLLEPMLKFHYRLKKLQLHQEEYVLMQAISLFSPDRPGVVQCSVVDQLQERFAIALKAYIECNRPQPAYRFLFLKIMAVLTELRSINAQHTQRLLRIQDIHPFASPLMRELFNITDG</sequence>
<feature type="domain" description="NR LBD" evidence="13">
    <location>
        <begin position="186"/>
        <end position="424"/>
    </location>
</feature>
<dbReference type="Pfam" id="PF00105">
    <property type="entry name" value="zf-C4"/>
    <property type="match status" value="1"/>
</dbReference>
<dbReference type="GO" id="GO:0000122">
    <property type="term" value="P:negative regulation of transcription by RNA polymerase II"/>
    <property type="evidence" value="ECO:0007669"/>
    <property type="project" value="TreeGrafter"/>
</dbReference>
<name>A0A452VN14_URSMA</name>
<dbReference type="GO" id="GO:0042178">
    <property type="term" value="P:xenobiotic catabolic process"/>
    <property type="evidence" value="ECO:0007669"/>
    <property type="project" value="Ensembl"/>
</dbReference>
<reference evidence="14" key="1">
    <citation type="submission" date="2019-03" db="UniProtKB">
        <authorList>
            <consortium name="Ensembl"/>
        </authorList>
    </citation>
    <scope>IDENTIFICATION</scope>
</reference>
<evidence type="ECO:0000256" key="2">
    <source>
        <dbReference type="ARBA" id="ARBA00022723"/>
    </source>
</evidence>
<keyword evidence="9 10" id="KW-0539">Nucleus</keyword>
<dbReference type="SUPFAM" id="SSF57716">
    <property type="entry name" value="Glucocorticoid receptor-like (DNA-binding domain)"/>
    <property type="match status" value="1"/>
</dbReference>
<dbReference type="SUPFAM" id="SSF48508">
    <property type="entry name" value="Nuclear receptor ligand-binding domain"/>
    <property type="match status" value="1"/>
</dbReference>
<dbReference type="GO" id="GO:0000978">
    <property type="term" value="F:RNA polymerase II cis-regulatory region sequence-specific DNA binding"/>
    <property type="evidence" value="ECO:0007669"/>
    <property type="project" value="TreeGrafter"/>
</dbReference>
<gene>
    <name evidence="14" type="primary">NR1I2</name>
</gene>
<dbReference type="GO" id="GO:0045111">
    <property type="term" value="C:intermediate filament cytoskeleton"/>
    <property type="evidence" value="ECO:0007669"/>
    <property type="project" value="Ensembl"/>
</dbReference>
<dbReference type="InterPro" id="IPR001628">
    <property type="entry name" value="Znf_hrmn_rcpt"/>
</dbReference>
<dbReference type="GO" id="GO:0016604">
    <property type="term" value="C:nuclear body"/>
    <property type="evidence" value="ECO:0007669"/>
    <property type="project" value="Ensembl"/>
</dbReference>
<evidence type="ECO:0000259" key="12">
    <source>
        <dbReference type="PROSITE" id="PS51030"/>
    </source>
</evidence>
<organism evidence="14">
    <name type="scientific">Ursus maritimus</name>
    <name type="common">Polar bear</name>
    <name type="synonym">Thalarctos maritimus</name>
    <dbReference type="NCBI Taxonomy" id="29073"/>
    <lineage>
        <taxon>Eukaryota</taxon>
        <taxon>Metazoa</taxon>
        <taxon>Chordata</taxon>
        <taxon>Craniata</taxon>
        <taxon>Vertebrata</taxon>
        <taxon>Euteleostomi</taxon>
        <taxon>Mammalia</taxon>
        <taxon>Eutheria</taxon>
        <taxon>Laurasiatheria</taxon>
        <taxon>Carnivora</taxon>
        <taxon>Caniformia</taxon>
        <taxon>Ursidae</taxon>
        <taxon>Ursus</taxon>
    </lineage>
</organism>
<dbReference type="PANTHER" id="PTHR24082:SF39">
    <property type="entry name" value="NUCLEAR RECEPTOR SUBFAMILY 1 GROUP I MEMBER 2"/>
    <property type="match status" value="1"/>
</dbReference>
<evidence type="ECO:0000256" key="5">
    <source>
        <dbReference type="ARBA" id="ARBA00023015"/>
    </source>
</evidence>
<evidence type="ECO:0000256" key="11">
    <source>
        <dbReference type="SAM" id="MobiDB-lite"/>
    </source>
</evidence>
<feature type="compositionally biased region" description="Basic and acidic residues" evidence="11">
    <location>
        <begin position="52"/>
        <end position="61"/>
    </location>
</feature>
<dbReference type="InterPro" id="IPR050234">
    <property type="entry name" value="Nuclear_hormone_rcpt_NR1"/>
</dbReference>
<dbReference type="GeneTree" id="ENSGT00940000161118"/>
<keyword evidence="3 10" id="KW-0863">Zinc-finger</keyword>
<dbReference type="PRINTS" id="PR00047">
    <property type="entry name" value="STROIDFINGER"/>
</dbReference>
<evidence type="ECO:0000313" key="14">
    <source>
        <dbReference type="Ensembl" id="ENSUMAP00000035157"/>
    </source>
</evidence>
<dbReference type="GO" id="GO:0001228">
    <property type="term" value="F:DNA-binding transcription activator activity, RNA polymerase II-specific"/>
    <property type="evidence" value="ECO:0007669"/>
    <property type="project" value="Ensembl"/>
</dbReference>
<dbReference type="InterPro" id="IPR001723">
    <property type="entry name" value="Nuclear_hrmn_rcpt"/>
</dbReference>
<dbReference type="GO" id="GO:0010467">
    <property type="term" value="P:gene expression"/>
    <property type="evidence" value="ECO:0007669"/>
    <property type="project" value="Ensembl"/>
</dbReference>
<dbReference type="AlphaFoldDB" id="A0A452VN14"/>
<evidence type="ECO:0000256" key="7">
    <source>
        <dbReference type="ARBA" id="ARBA00023163"/>
    </source>
</evidence>
<dbReference type="InterPro" id="IPR035500">
    <property type="entry name" value="NHR-like_dom_sf"/>
</dbReference>
<feature type="domain" description="Nuclear receptor" evidence="12">
    <location>
        <begin position="78"/>
        <end position="154"/>
    </location>
</feature>
<dbReference type="OMA" id="GTCEITQ"/>
<evidence type="ECO:0000259" key="13">
    <source>
        <dbReference type="PROSITE" id="PS51843"/>
    </source>
</evidence>
<proteinExistence type="inferred from homology"/>
<evidence type="ECO:0000256" key="3">
    <source>
        <dbReference type="ARBA" id="ARBA00022771"/>
    </source>
</evidence>
<dbReference type="PROSITE" id="PS51030">
    <property type="entry name" value="NUCLEAR_REC_DBD_2"/>
    <property type="match status" value="1"/>
</dbReference>
<evidence type="ECO:0000256" key="8">
    <source>
        <dbReference type="ARBA" id="ARBA00023170"/>
    </source>
</evidence>
<dbReference type="Pfam" id="PF00104">
    <property type="entry name" value="Hormone_recep"/>
    <property type="match status" value="1"/>
</dbReference>
<evidence type="ECO:0000256" key="10">
    <source>
        <dbReference type="RuleBase" id="RU004334"/>
    </source>
</evidence>
<dbReference type="GO" id="GO:0042908">
    <property type="term" value="P:xenobiotic transport"/>
    <property type="evidence" value="ECO:0007669"/>
    <property type="project" value="Ensembl"/>
</dbReference>
<evidence type="ECO:0000256" key="1">
    <source>
        <dbReference type="ARBA" id="ARBA00008092"/>
    </source>
</evidence>
<keyword evidence="4 10" id="KW-0862">Zinc</keyword>
<dbReference type="Gene3D" id="3.30.50.10">
    <property type="entry name" value="Erythroid Transcription Factor GATA-1, subunit A"/>
    <property type="match status" value="1"/>
</dbReference>
<comment type="subcellular location">
    <subcellularLocation>
        <location evidence="10">Nucleus</location>
    </subcellularLocation>
</comment>
<keyword evidence="6 10" id="KW-0238">DNA-binding</keyword>
<dbReference type="PRINTS" id="PR00398">
    <property type="entry name" value="STRDHORMONER"/>
</dbReference>
<keyword evidence="7 10" id="KW-0804">Transcription</keyword>
<dbReference type="GO" id="GO:0016922">
    <property type="term" value="F:nuclear receptor binding"/>
    <property type="evidence" value="ECO:0007669"/>
    <property type="project" value="Ensembl"/>
</dbReference>
<dbReference type="GO" id="GO:0008270">
    <property type="term" value="F:zinc ion binding"/>
    <property type="evidence" value="ECO:0007669"/>
    <property type="project" value="UniProtKB-KW"/>
</dbReference>
<keyword evidence="8 10" id="KW-0675">Receptor</keyword>
<protein>
    <submittedName>
        <fullName evidence="14">Nuclear receptor subfamily 1 group I member 2</fullName>
    </submittedName>
</protein>
<dbReference type="GO" id="GO:0071219">
    <property type="term" value="P:cellular response to molecule of bacterial origin"/>
    <property type="evidence" value="ECO:0007669"/>
    <property type="project" value="Ensembl"/>
</dbReference>
<dbReference type="PROSITE" id="PS51843">
    <property type="entry name" value="NR_LBD"/>
    <property type="match status" value="1"/>
</dbReference>
<keyword evidence="2 10" id="KW-0479">Metal-binding</keyword>
<dbReference type="GO" id="GO:0005667">
    <property type="term" value="C:transcription regulator complex"/>
    <property type="evidence" value="ECO:0007669"/>
    <property type="project" value="Ensembl"/>
</dbReference>
<dbReference type="InterPro" id="IPR000536">
    <property type="entry name" value="Nucl_hrmn_rcpt_lig-bd"/>
</dbReference>
<dbReference type="Ensembl" id="ENSUMAT00000041565.1">
    <property type="protein sequence ID" value="ENSUMAP00000035157.1"/>
    <property type="gene ID" value="ENSUMAG00000025266.1"/>
</dbReference>
<dbReference type="SMART" id="SM00430">
    <property type="entry name" value="HOLI"/>
    <property type="match status" value="1"/>
</dbReference>
<dbReference type="GO" id="GO:0030154">
    <property type="term" value="P:cell differentiation"/>
    <property type="evidence" value="ECO:0007669"/>
    <property type="project" value="TreeGrafter"/>
</dbReference>
<evidence type="ECO:0000256" key="9">
    <source>
        <dbReference type="ARBA" id="ARBA00023242"/>
    </source>
</evidence>
<evidence type="ECO:0000256" key="4">
    <source>
        <dbReference type="ARBA" id="ARBA00022833"/>
    </source>
</evidence>
<accession>A0A452VN14</accession>
<dbReference type="SMART" id="SM00399">
    <property type="entry name" value="ZnF_C4"/>
    <property type="match status" value="1"/>
</dbReference>
<comment type="similarity">
    <text evidence="1">Belongs to the nuclear hormone receptor family. NR1 subfamily.</text>
</comment>
<dbReference type="GO" id="GO:0004879">
    <property type="term" value="F:nuclear receptor activity"/>
    <property type="evidence" value="ECO:0007669"/>
    <property type="project" value="Ensembl"/>
</dbReference>
<dbReference type="GO" id="GO:0010628">
    <property type="term" value="P:positive regulation of gene expression"/>
    <property type="evidence" value="ECO:0007669"/>
    <property type="project" value="Ensembl"/>
</dbReference>
<dbReference type="PANTHER" id="PTHR24082">
    <property type="entry name" value="NUCLEAR HORMONE RECEPTOR"/>
    <property type="match status" value="1"/>
</dbReference>
<keyword evidence="5 10" id="KW-0805">Transcription regulation</keyword>
<dbReference type="InterPro" id="IPR013088">
    <property type="entry name" value="Znf_NHR/GATA"/>
</dbReference>
<evidence type="ECO:0000256" key="6">
    <source>
        <dbReference type="ARBA" id="ARBA00023125"/>
    </source>
</evidence>
<dbReference type="Gene3D" id="1.10.565.10">
    <property type="entry name" value="Retinoid X Receptor"/>
    <property type="match status" value="2"/>
</dbReference>
<dbReference type="PROSITE" id="PS00031">
    <property type="entry name" value="NUCLEAR_REC_DBD_1"/>
    <property type="match status" value="1"/>
</dbReference>